<keyword evidence="3 8" id="KW-0597">Phosphoprotein</keyword>
<dbReference type="PANTHER" id="PTHR42713:SF3">
    <property type="entry name" value="TRANSCRIPTIONAL REGULATORY PROTEIN HPTR"/>
    <property type="match status" value="1"/>
</dbReference>
<dbReference type="GO" id="GO:0000160">
    <property type="term" value="P:phosphorelay signal transduction system"/>
    <property type="evidence" value="ECO:0007669"/>
    <property type="project" value="UniProtKB-KW"/>
</dbReference>
<dbReference type="PROSITE" id="PS00041">
    <property type="entry name" value="HTH_ARAC_FAMILY_1"/>
    <property type="match status" value="1"/>
</dbReference>
<evidence type="ECO:0000256" key="3">
    <source>
        <dbReference type="ARBA" id="ARBA00022553"/>
    </source>
</evidence>
<evidence type="ECO:0000256" key="2">
    <source>
        <dbReference type="ARBA" id="ARBA00022490"/>
    </source>
</evidence>
<dbReference type="AlphaFoldDB" id="A0A7G5C1E1"/>
<accession>A0A7G5C1E1</accession>
<dbReference type="PANTHER" id="PTHR42713">
    <property type="entry name" value="HISTIDINE KINASE-RELATED"/>
    <property type="match status" value="1"/>
</dbReference>
<dbReference type="GO" id="GO:0043565">
    <property type="term" value="F:sequence-specific DNA binding"/>
    <property type="evidence" value="ECO:0007669"/>
    <property type="project" value="InterPro"/>
</dbReference>
<dbReference type="InterPro" id="IPR009057">
    <property type="entry name" value="Homeodomain-like_sf"/>
</dbReference>
<sequence length="397" mass="45324">MWKMMVVEDESIVRIGIRHMIDWESHGVKWELEASNGAEALSLLEDRSVDIVMTDIRMPVMDGIELIKQLKALYPEIHIILVSSYNDFVYVQEALRLGVVDYLHKPTMSKQEIISSMQRVIDKLEQSERALENKQQDSKLVLQTLLTAITDDSEFGNDTGKDEETLLRSPLFHEGYWIAVIRLEPADSSDEHAGMVGKSLFPSIQSLIEGYAVKAEGSILAGRDDSEIIWMLPAQAIENAGMLDEGLSEIRRMVMNLLRVSVIFGSSGIHQPTQRIRMAYDEAVAKLSERNSGIHQTIRLAKEYADLHFRREISLSECARHVHVSSGYLSRLFTKELGMNFSDYVTRKKLDEARRMLSHTTMRIQAISEEVGYSNAHYFSKQFKEYTGMTPSEFRRV</sequence>
<dbReference type="InterPro" id="IPR018062">
    <property type="entry name" value="HTH_AraC-typ_CS"/>
</dbReference>
<keyword evidence="2" id="KW-0963">Cytoplasm</keyword>
<dbReference type="GO" id="GO:0003700">
    <property type="term" value="F:DNA-binding transcription factor activity"/>
    <property type="evidence" value="ECO:0007669"/>
    <property type="project" value="InterPro"/>
</dbReference>
<dbReference type="Gene3D" id="1.10.10.60">
    <property type="entry name" value="Homeodomain-like"/>
    <property type="match status" value="2"/>
</dbReference>
<dbReference type="Gene3D" id="3.40.50.2300">
    <property type="match status" value="1"/>
</dbReference>
<dbReference type="Proteomes" id="UP000515679">
    <property type="component" value="Chromosome"/>
</dbReference>
<keyword evidence="7" id="KW-0804">Transcription</keyword>
<dbReference type="InterPro" id="IPR001789">
    <property type="entry name" value="Sig_transdc_resp-reg_receiver"/>
</dbReference>
<evidence type="ECO:0000259" key="10">
    <source>
        <dbReference type="PROSITE" id="PS50110"/>
    </source>
</evidence>
<evidence type="ECO:0000313" key="12">
    <source>
        <dbReference type="Proteomes" id="UP000515679"/>
    </source>
</evidence>
<evidence type="ECO:0000256" key="6">
    <source>
        <dbReference type="ARBA" id="ARBA00023125"/>
    </source>
</evidence>
<dbReference type="SMART" id="SM00448">
    <property type="entry name" value="REC"/>
    <property type="match status" value="1"/>
</dbReference>
<keyword evidence="4" id="KW-0902">Two-component regulatory system</keyword>
<keyword evidence="12" id="KW-1185">Reference proteome</keyword>
<evidence type="ECO:0000256" key="7">
    <source>
        <dbReference type="ARBA" id="ARBA00023163"/>
    </source>
</evidence>
<feature type="domain" description="HTH araC/xylS-type" evidence="9">
    <location>
        <begin position="299"/>
        <end position="397"/>
    </location>
</feature>
<dbReference type="InterPro" id="IPR011006">
    <property type="entry name" value="CheY-like_superfamily"/>
</dbReference>
<evidence type="ECO:0000313" key="11">
    <source>
        <dbReference type="EMBL" id="QMV43025.1"/>
    </source>
</evidence>
<evidence type="ECO:0000256" key="8">
    <source>
        <dbReference type="PROSITE-ProRule" id="PRU00169"/>
    </source>
</evidence>
<feature type="domain" description="Response regulatory" evidence="10">
    <location>
        <begin position="3"/>
        <end position="120"/>
    </location>
</feature>
<evidence type="ECO:0000256" key="5">
    <source>
        <dbReference type="ARBA" id="ARBA00023015"/>
    </source>
</evidence>
<proteinExistence type="predicted"/>
<dbReference type="KEGG" id="cchl:FPL14_18920"/>
<evidence type="ECO:0000259" key="9">
    <source>
        <dbReference type="PROSITE" id="PS01124"/>
    </source>
</evidence>
<gene>
    <name evidence="11" type="ORF">FPL14_18920</name>
</gene>
<evidence type="ECO:0000256" key="1">
    <source>
        <dbReference type="ARBA" id="ARBA00004496"/>
    </source>
</evidence>
<evidence type="ECO:0000256" key="4">
    <source>
        <dbReference type="ARBA" id="ARBA00023012"/>
    </source>
</evidence>
<organism evidence="11 12">
    <name type="scientific">Cohnella cholangitidis</name>
    <dbReference type="NCBI Taxonomy" id="2598458"/>
    <lineage>
        <taxon>Bacteria</taxon>
        <taxon>Bacillati</taxon>
        <taxon>Bacillota</taxon>
        <taxon>Bacilli</taxon>
        <taxon>Bacillales</taxon>
        <taxon>Paenibacillaceae</taxon>
        <taxon>Cohnella</taxon>
    </lineage>
</organism>
<dbReference type="Pfam" id="PF00072">
    <property type="entry name" value="Response_reg"/>
    <property type="match status" value="1"/>
</dbReference>
<dbReference type="InterPro" id="IPR020449">
    <property type="entry name" value="Tscrpt_reg_AraC-type_HTH"/>
</dbReference>
<dbReference type="PROSITE" id="PS01124">
    <property type="entry name" value="HTH_ARAC_FAMILY_2"/>
    <property type="match status" value="1"/>
</dbReference>
<dbReference type="InterPro" id="IPR018060">
    <property type="entry name" value="HTH_AraC"/>
</dbReference>
<feature type="modified residue" description="4-aspartylphosphate" evidence="8">
    <location>
        <position position="55"/>
    </location>
</feature>
<keyword evidence="6" id="KW-0238">DNA-binding</keyword>
<keyword evidence="5" id="KW-0805">Transcription regulation</keyword>
<dbReference type="SMART" id="SM00342">
    <property type="entry name" value="HTH_ARAC"/>
    <property type="match status" value="1"/>
</dbReference>
<dbReference type="PROSITE" id="PS50110">
    <property type="entry name" value="RESPONSE_REGULATORY"/>
    <property type="match status" value="1"/>
</dbReference>
<dbReference type="Pfam" id="PF12833">
    <property type="entry name" value="HTH_18"/>
    <property type="match status" value="1"/>
</dbReference>
<dbReference type="InterPro" id="IPR051552">
    <property type="entry name" value="HptR"/>
</dbReference>
<dbReference type="SUPFAM" id="SSF52172">
    <property type="entry name" value="CheY-like"/>
    <property type="match status" value="1"/>
</dbReference>
<name>A0A7G5C1E1_9BACL</name>
<protein>
    <submittedName>
        <fullName evidence="11">Response regulator</fullName>
    </submittedName>
</protein>
<dbReference type="EMBL" id="CP041969">
    <property type="protein sequence ID" value="QMV43025.1"/>
    <property type="molecule type" value="Genomic_DNA"/>
</dbReference>
<comment type="subcellular location">
    <subcellularLocation>
        <location evidence="1">Cytoplasm</location>
    </subcellularLocation>
</comment>
<dbReference type="GO" id="GO:0005737">
    <property type="term" value="C:cytoplasm"/>
    <property type="evidence" value="ECO:0007669"/>
    <property type="project" value="UniProtKB-SubCell"/>
</dbReference>
<reference evidence="11 12" key="1">
    <citation type="submission" date="2019-07" db="EMBL/GenBank/DDBJ databases">
        <authorList>
            <person name="Kim J.K."/>
            <person name="Cheong H.-M."/>
            <person name="Choi Y."/>
            <person name="Hwang K.J."/>
            <person name="Lee S."/>
            <person name="Choi C."/>
        </authorList>
    </citation>
    <scope>NUCLEOTIDE SEQUENCE [LARGE SCALE GENOMIC DNA]</scope>
    <source>
        <strain evidence="11 12">KS 22</strain>
    </source>
</reference>
<dbReference type="CDD" id="cd17536">
    <property type="entry name" value="REC_YesN-like"/>
    <property type="match status" value="1"/>
</dbReference>
<dbReference type="PRINTS" id="PR00032">
    <property type="entry name" value="HTHARAC"/>
</dbReference>
<dbReference type="SUPFAM" id="SSF46689">
    <property type="entry name" value="Homeodomain-like"/>
    <property type="match status" value="2"/>
</dbReference>